<dbReference type="Proteomes" id="UP001049176">
    <property type="component" value="Chromosome 1"/>
</dbReference>
<gene>
    <name evidence="2" type="ORF">E1B28_000287</name>
</gene>
<feature type="compositionally biased region" description="Polar residues" evidence="1">
    <location>
        <begin position="74"/>
        <end position="83"/>
    </location>
</feature>
<evidence type="ECO:0000313" key="3">
    <source>
        <dbReference type="Proteomes" id="UP001049176"/>
    </source>
</evidence>
<name>A0A9P7V147_9AGAR</name>
<accession>A0A9P7V147</accession>
<dbReference type="RefSeq" id="XP_043014796.1">
    <property type="nucleotide sequence ID" value="XM_043146096.1"/>
</dbReference>
<comment type="caution">
    <text evidence="2">The sequence shown here is derived from an EMBL/GenBank/DDBJ whole genome shotgun (WGS) entry which is preliminary data.</text>
</comment>
<dbReference type="EMBL" id="CM032181">
    <property type="protein sequence ID" value="KAG7098326.1"/>
    <property type="molecule type" value="Genomic_DNA"/>
</dbReference>
<feature type="region of interest" description="Disordered" evidence="1">
    <location>
        <begin position="64"/>
        <end position="83"/>
    </location>
</feature>
<dbReference type="KEGG" id="more:E1B28_000287"/>
<organism evidence="2 3">
    <name type="scientific">Marasmius oreades</name>
    <name type="common">fairy-ring Marasmius</name>
    <dbReference type="NCBI Taxonomy" id="181124"/>
    <lineage>
        <taxon>Eukaryota</taxon>
        <taxon>Fungi</taxon>
        <taxon>Dikarya</taxon>
        <taxon>Basidiomycota</taxon>
        <taxon>Agaricomycotina</taxon>
        <taxon>Agaricomycetes</taxon>
        <taxon>Agaricomycetidae</taxon>
        <taxon>Agaricales</taxon>
        <taxon>Marasmiineae</taxon>
        <taxon>Marasmiaceae</taxon>
        <taxon>Marasmius</taxon>
    </lineage>
</organism>
<dbReference type="GeneID" id="66069363"/>
<sequence length="147" mass="16661">MSLASNSLEPSHLIYQVVIHQNTYMSPLFPLNGSIICPAFTGHQTPDCFTGPLTVVDRRRLKKRTGRSMESHTWKQCQMSGQDGMTGEYEAAHEYLRLTKYDLDGQQYANDHGYPVLVTSDPHIQPKIKTPRSTITVRKGIQVDQKK</sequence>
<evidence type="ECO:0000313" key="2">
    <source>
        <dbReference type="EMBL" id="KAG7098326.1"/>
    </source>
</evidence>
<dbReference type="OrthoDB" id="10619429at2759"/>
<evidence type="ECO:0000256" key="1">
    <source>
        <dbReference type="SAM" id="MobiDB-lite"/>
    </source>
</evidence>
<dbReference type="AlphaFoldDB" id="A0A9P7V147"/>
<reference evidence="2" key="1">
    <citation type="journal article" date="2021" name="Genome Biol. Evol.">
        <title>The assembled and annotated genome of the fairy-ring fungus Marasmius oreades.</title>
        <authorList>
            <person name="Hiltunen M."/>
            <person name="Ament-Velasquez S.L."/>
            <person name="Johannesson H."/>
        </authorList>
    </citation>
    <scope>NUCLEOTIDE SEQUENCE</scope>
    <source>
        <strain evidence="2">03SP1</strain>
    </source>
</reference>
<keyword evidence="3" id="KW-1185">Reference proteome</keyword>
<protein>
    <submittedName>
        <fullName evidence="2">Uncharacterized protein</fullName>
    </submittedName>
</protein>
<proteinExistence type="predicted"/>